<dbReference type="GO" id="GO:0006396">
    <property type="term" value="P:RNA processing"/>
    <property type="evidence" value="ECO:0007669"/>
    <property type="project" value="InterPro"/>
</dbReference>
<dbReference type="GO" id="GO:0008173">
    <property type="term" value="F:RNA methyltransferase activity"/>
    <property type="evidence" value="ECO:0007669"/>
    <property type="project" value="InterPro"/>
</dbReference>
<sequence>MTQTFNLTEHRDAALAAGHSDRNVHDHLKHLSVPELQEVSMRDRWPWHSCFINVTGDLNVGTMIRTSHCLGAASVTIFGRRRFDRRGLVGSANYIQVDQVPGMLDDVTVDRHAFYNLAHQRRWIPVFVETGGQSVTEVNWQTVKESVPGYEICLVMGNETGGIPQDILQDRFGTVVSIPQRGVIRSLNVSTAHAVVAGAMCAALGWM</sequence>
<evidence type="ECO:0000313" key="4">
    <source>
        <dbReference type="EMBL" id="CAB4122905.1"/>
    </source>
</evidence>
<organism evidence="4">
    <name type="scientific">uncultured Caudovirales phage</name>
    <dbReference type="NCBI Taxonomy" id="2100421"/>
    <lineage>
        <taxon>Viruses</taxon>
        <taxon>Duplodnaviria</taxon>
        <taxon>Heunggongvirae</taxon>
        <taxon>Uroviricota</taxon>
        <taxon>Caudoviricetes</taxon>
        <taxon>Peduoviridae</taxon>
        <taxon>Maltschvirus</taxon>
        <taxon>Maltschvirus maltsch</taxon>
    </lineage>
</organism>
<keyword evidence="2" id="KW-0808">Transferase</keyword>
<dbReference type="Gene3D" id="3.40.1280.10">
    <property type="match status" value="1"/>
</dbReference>
<dbReference type="GO" id="GO:0032259">
    <property type="term" value="P:methylation"/>
    <property type="evidence" value="ECO:0007669"/>
    <property type="project" value="UniProtKB-KW"/>
</dbReference>
<dbReference type="Pfam" id="PF00588">
    <property type="entry name" value="SpoU_methylase"/>
    <property type="match status" value="1"/>
</dbReference>
<accession>A0A6J5KNG5</accession>
<dbReference type="InterPro" id="IPR001537">
    <property type="entry name" value="SpoU_MeTrfase"/>
</dbReference>
<dbReference type="EMBL" id="LR796167">
    <property type="protein sequence ID" value="CAB4122905.1"/>
    <property type="molecule type" value="Genomic_DNA"/>
</dbReference>
<dbReference type="InterPro" id="IPR029028">
    <property type="entry name" value="Alpha/beta_knot_MTases"/>
</dbReference>
<gene>
    <name evidence="4" type="ORF">UFOVP29_95</name>
</gene>
<proteinExistence type="predicted"/>
<name>A0A6J5KNG5_9CAUD</name>
<reference evidence="4" key="1">
    <citation type="submission" date="2020-04" db="EMBL/GenBank/DDBJ databases">
        <authorList>
            <person name="Chiriac C."/>
            <person name="Salcher M."/>
            <person name="Ghai R."/>
            <person name="Kavagutti S V."/>
        </authorList>
    </citation>
    <scope>NUCLEOTIDE SEQUENCE</scope>
</reference>
<dbReference type="GO" id="GO:0003723">
    <property type="term" value="F:RNA binding"/>
    <property type="evidence" value="ECO:0007669"/>
    <property type="project" value="InterPro"/>
</dbReference>
<evidence type="ECO:0000256" key="2">
    <source>
        <dbReference type="ARBA" id="ARBA00022679"/>
    </source>
</evidence>
<evidence type="ECO:0000256" key="1">
    <source>
        <dbReference type="ARBA" id="ARBA00022603"/>
    </source>
</evidence>
<dbReference type="InterPro" id="IPR029026">
    <property type="entry name" value="tRNA_m1G_MTases_N"/>
</dbReference>
<protein>
    <submittedName>
        <fullName evidence="4">SpoU rRNA methylases</fullName>
    </submittedName>
</protein>
<evidence type="ECO:0000259" key="3">
    <source>
        <dbReference type="Pfam" id="PF00588"/>
    </source>
</evidence>
<keyword evidence="1 4" id="KW-0489">Methyltransferase</keyword>
<feature type="domain" description="tRNA/rRNA methyltransferase SpoU type" evidence="3">
    <location>
        <begin position="53"/>
        <end position="196"/>
    </location>
</feature>
<dbReference type="SUPFAM" id="SSF75217">
    <property type="entry name" value="alpha/beta knot"/>
    <property type="match status" value="1"/>
</dbReference>